<feature type="compositionally biased region" description="Low complexity" evidence="1">
    <location>
        <begin position="263"/>
        <end position="272"/>
    </location>
</feature>
<dbReference type="Pfam" id="PF12873">
    <property type="entry name" value="DUF3825"/>
    <property type="match status" value="1"/>
</dbReference>
<feature type="domain" description="DUF3825" evidence="2">
    <location>
        <begin position="1035"/>
        <end position="1256"/>
    </location>
</feature>
<protein>
    <recommendedName>
        <fullName evidence="2">DUF3825 domain-containing protein</fullName>
    </recommendedName>
</protein>
<feature type="compositionally biased region" description="Basic and acidic residues" evidence="1">
    <location>
        <begin position="1292"/>
        <end position="1302"/>
    </location>
</feature>
<feature type="compositionally biased region" description="Polar residues" evidence="1">
    <location>
        <begin position="319"/>
        <end position="332"/>
    </location>
</feature>
<dbReference type="InterPro" id="IPR024437">
    <property type="entry name" value="DUF3825"/>
</dbReference>
<feature type="region of interest" description="Disordered" evidence="1">
    <location>
        <begin position="945"/>
        <end position="981"/>
    </location>
</feature>
<organism evidence="3 4">
    <name type="scientific">Acanthamoeba castellanii (strain ATCC 30010 / Neff)</name>
    <dbReference type="NCBI Taxonomy" id="1257118"/>
    <lineage>
        <taxon>Eukaryota</taxon>
        <taxon>Amoebozoa</taxon>
        <taxon>Discosea</taxon>
        <taxon>Longamoebia</taxon>
        <taxon>Centramoebida</taxon>
        <taxon>Acanthamoebidae</taxon>
        <taxon>Acanthamoeba</taxon>
    </lineage>
</organism>
<feature type="region of interest" description="Disordered" evidence="1">
    <location>
        <begin position="217"/>
        <end position="399"/>
    </location>
</feature>
<gene>
    <name evidence="3" type="ORF">ACA1_050330</name>
</gene>
<dbReference type="VEuPathDB" id="AmoebaDB:ACA1_050330"/>
<dbReference type="GeneID" id="14920710"/>
<evidence type="ECO:0000259" key="2">
    <source>
        <dbReference type="Pfam" id="PF12873"/>
    </source>
</evidence>
<reference evidence="3 4" key="1">
    <citation type="journal article" date="2013" name="Genome Biol.">
        <title>Genome of Acanthamoeba castellanii highlights extensive lateral gene transfer and early evolution of tyrosine kinase signaling.</title>
        <authorList>
            <person name="Clarke M."/>
            <person name="Lohan A.J."/>
            <person name="Liu B."/>
            <person name="Lagkouvardos I."/>
            <person name="Roy S."/>
            <person name="Zafar N."/>
            <person name="Bertelli C."/>
            <person name="Schilde C."/>
            <person name="Kianianmomeni A."/>
            <person name="Burglin T.R."/>
            <person name="Frech C."/>
            <person name="Turcotte B."/>
            <person name="Kopec K.O."/>
            <person name="Synnott J.M."/>
            <person name="Choo C."/>
            <person name="Paponov I."/>
            <person name="Finkler A."/>
            <person name="Soon Heng Tan C."/>
            <person name="Hutchins A.P."/>
            <person name="Weinmeier T."/>
            <person name="Rattei T."/>
            <person name="Chu J.S."/>
            <person name="Gimenez G."/>
            <person name="Irimia M."/>
            <person name="Rigden D.J."/>
            <person name="Fitzpatrick D.A."/>
            <person name="Lorenzo-Morales J."/>
            <person name="Bateman A."/>
            <person name="Chiu C.H."/>
            <person name="Tang P."/>
            <person name="Hegemann P."/>
            <person name="Fromm H."/>
            <person name="Raoult D."/>
            <person name="Greub G."/>
            <person name="Miranda-Saavedra D."/>
            <person name="Chen N."/>
            <person name="Nash P."/>
            <person name="Ginger M.L."/>
            <person name="Horn M."/>
            <person name="Schaap P."/>
            <person name="Caler L."/>
            <person name="Loftus B."/>
        </authorList>
    </citation>
    <scope>NUCLEOTIDE SEQUENCE [LARGE SCALE GENOMIC DNA]</scope>
    <source>
        <strain evidence="3 4">Neff</strain>
    </source>
</reference>
<feature type="region of interest" description="Disordered" evidence="1">
    <location>
        <begin position="593"/>
        <end position="612"/>
    </location>
</feature>
<evidence type="ECO:0000313" key="4">
    <source>
        <dbReference type="Proteomes" id="UP000011083"/>
    </source>
</evidence>
<feature type="compositionally biased region" description="Basic and acidic residues" evidence="1">
    <location>
        <begin position="843"/>
        <end position="856"/>
    </location>
</feature>
<feature type="compositionally biased region" description="Basic and acidic residues" evidence="1">
    <location>
        <begin position="955"/>
        <end position="981"/>
    </location>
</feature>
<dbReference type="EMBL" id="KB007928">
    <property type="protein sequence ID" value="ELR19875.1"/>
    <property type="molecule type" value="Genomic_DNA"/>
</dbReference>
<dbReference type="Proteomes" id="UP000011083">
    <property type="component" value="Unassembled WGS sequence"/>
</dbReference>
<evidence type="ECO:0000313" key="3">
    <source>
        <dbReference type="EMBL" id="ELR19875.1"/>
    </source>
</evidence>
<feature type="region of interest" description="Disordered" evidence="1">
    <location>
        <begin position="835"/>
        <end position="862"/>
    </location>
</feature>
<feature type="compositionally biased region" description="Basic and acidic residues" evidence="1">
    <location>
        <begin position="1"/>
        <end position="16"/>
    </location>
</feature>
<name>L8H3U0_ACACF</name>
<feature type="compositionally biased region" description="Low complexity" evidence="1">
    <location>
        <begin position="283"/>
        <end position="306"/>
    </location>
</feature>
<feature type="compositionally biased region" description="Acidic residues" evidence="1">
    <location>
        <begin position="1304"/>
        <end position="1317"/>
    </location>
</feature>
<sequence length="1323" mass="146941">MEREGEKENQGGEHYDANTSETSDISWASRSGSGNVPVRTKSSPKKETKGKQQQKKSGSVLGGGGDQQGGQRNTVLLLIDDEKVKPIEVDLFCKTYPKEHEAFTNAFLRQNDFARKIFAGGDRLLKWYFQEDHLTFPRLCLIYQNRCSQGRTNPWVPKLIRGGPALRGPVVLVQQKKSPNAETVVFDQYRREDRHMLPAAASYLVAAHVSCGDVPTRTATTAPAPQRNPMRASAPPLSLKGMSAGGGRTGIMAMDDSVQPQHPYLSSSTLSPTAPPFSIAMHSSLPSSPSSSSPSSSSSSRVSSPSNTPPSSLPHSPRDSFSGSMFVSSPASATRPGAPSSASSSFHALQQSDSAVPPYTSPHFYSPPLTSGGGQHESPGFDGGGLVERPAIGSSNGGIPVSRSSDEFSAFSSHAFPYSLWSYPASASAAQPPPTAPASHHQHSYSADGMLSLSGQHLLPPHHAQHQPLAQPLSLSTSGVYVPSHHQYRPSSVASRPPTRHFSWEGPLEKPTRTISGPELLRATYPAPNPPPFASAAAAAARRPSVDLGGGREGVDEQIVGQLKKIRDSPLLAKAKATRLAHAYEEYLKTREASAAHGEGAKKRSAAVGGKPSGVTRKTKLFCRTLLFDAKVAHASERCEDDMRSKRSMAKWEELMRTELRDMLGDGLVDSHLADRILLACFAQRKVQTARDLVREIAKQAPKAVSREDWALLADKYEVFSPWLATFLRSVASEKPPTDLDARDARVTLRIVRRRTYDGEDEDEEMFRTIAPLSATVDELKHKLWQEQCRLAAEGGDDRGHLLRPNDMGVLYRFKRGIEVHLQSQDTLQDFLLPHPSVEPATEDQKRRVEKDDARKARTGKVEPTPSYDMVITEEPRLLAFAHFPDLVQNLAELKSMIDSEERDLWNYEPAGRDREDSRGGMLYDYLCHHFEYLEEQNRGAVRCERKERQRRKERAMLRDERQKKDAENGYRDQGRKEKRIEAELHGRRSVDEAPPHVPKYIVRFLAAATVTEEPSTFLTAAERRDKQLGGRRVERCAIHLGSLTKEDEEPLYAVFTRNSEWPYASPQRWAFHAWSDEFSLVEKYGLSNSSSASSSTASTPRTIVDVLPSPPRYFESVQDLYVVPGVKIYLNAEHVLKNKANCKRFDQCAYTKDELAFVTDTARRASLDFALTRCLRSLQNDPSLAVPQSRADASGAFHLEFLAPVYVRPRKLQKPDLIVALERRYDSEGRLSCYVATSLLTLAQAFANARRVKKIRHRTEGLNHHYGSGQIGAKRNYKTKRNHDDDEDEFRFEAEIEKWVSETEGEESEDTEEDSSDSTTSG</sequence>
<accession>L8H3U0</accession>
<feature type="compositionally biased region" description="Basic and acidic residues" evidence="1">
    <location>
        <begin position="593"/>
        <end position="602"/>
    </location>
</feature>
<proteinExistence type="predicted"/>
<dbReference type="RefSeq" id="XP_004341979.1">
    <property type="nucleotide sequence ID" value="XM_004341930.1"/>
</dbReference>
<dbReference type="KEGG" id="acan:ACA1_050330"/>
<feature type="region of interest" description="Disordered" evidence="1">
    <location>
        <begin position="1"/>
        <end position="68"/>
    </location>
</feature>
<feature type="region of interest" description="Disordered" evidence="1">
    <location>
        <begin position="487"/>
        <end position="513"/>
    </location>
</feature>
<feature type="compositionally biased region" description="Polar residues" evidence="1">
    <location>
        <begin position="17"/>
        <end position="34"/>
    </location>
</feature>
<feature type="compositionally biased region" description="Polar residues" evidence="1">
    <location>
        <begin position="340"/>
        <end position="354"/>
    </location>
</feature>
<feature type="region of interest" description="Disordered" evidence="1">
    <location>
        <begin position="1259"/>
        <end position="1323"/>
    </location>
</feature>
<evidence type="ECO:0000256" key="1">
    <source>
        <dbReference type="SAM" id="MobiDB-lite"/>
    </source>
</evidence>
<feature type="compositionally biased region" description="Gly residues" evidence="1">
    <location>
        <begin position="371"/>
        <end position="386"/>
    </location>
</feature>
<keyword evidence="4" id="KW-1185">Reference proteome</keyword>